<evidence type="ECO:0000259" key="19">
    <source>
        <dbReference type="PROSITE" id="PS50893"/>
    </source>
</evidence>
<dbReference type="HOGENOM" id="CLU_239847_0_0_1"/>
<evidence type="ECO:0000256" key="15">
    <source>
        <dbReference type="ARBA" id="ARBA00023242"/>
    </source>
</evidence>
<feature type="domain" description="ABC transporter" evidence="19">
    <location>
        <begin position="120"/>
        <end position="355"/>
    </location>
</feature>
<feature type="compositionally biased region" description="Basic and acidic residues" evidence="16">
    <location>
        <begin position="991"/>
        <end position="1012"/>
    </location>
</feature>
<evidence type="ECO:0000259" key="20">
    <source>
        <dbReference type="PROSITE" id="PS50929"/>
    </source>
</evidence>
<dbReference type="InParanoid" id="V5HXH6"/>
<dbReference type="SUPFAM" id="SSF90123">
    <property type="entry name" value="ABC transporter transmembrane region"/>
    <property type="match status" value="1"/>
</dbReference>
<feature type="transmembrane region" description="Helical" evidence="17">
    <location>
        <begin position="548"/>
        <end position="575"/>
    </location>
</feature>
<dbReference type="CDD" id="cd03244">
    <property type="entry name" value="ABCC_MRP_domain2"/>
    <property type="match status" value="1"/>
</dbReference>
<dbReference type="InterPro" id="IPR011527">
    <property type="entry name" value="ABC1_TM_dom"/>
</dbReference>
<feature type="transmembrane region" description="Helical" evidence="17">
    <location>
        <begin position="459"/>
        <end position="485"/>
    </location>
</feature>
<gene>
    <name evidence="21" type="ORF">PVAR5_3228</name>
</gene>
<feature type="transmembrane region" description="Helical" evidence="17">
    <location>
        <begin position="675"/>
        <end position="696"/>
    </location>
</feature>
<keyword evidence="6" id="KW-0677">Repeat</keyword>
<dbReference type="SUPFAM" id="SSF52540">
    <property type="entry name" value="P-loop containing nucleoside triphosphate hydrolases"/>
    <property type="match status" value="2"/>
</dbReference>
<reference evidence="22" key="1">
    <citation type="journal article" date="2014" name="Genome Announc.">
        <title>Draft genome sequence of the formaldehyde-resistant fungus Byssochlamys spectabilis No. 5 (anamorph Paecilomyces variotii No. 5) (NBRC109023).</title>
        <authorList>
            <person name="Oka T."/>
            <person name="Ekino K."/>
            <person name="Fukuda K."/>
            <person name="Nomura Y."/>
        </authorList>
    </citation>
    <scope>NUCLEOTIDE SEQUENCE [LARGE SCALE GENOMIC DNA]</scope>
    <source>
        <strain evidence="22">No. 5 / NBRC 109023</strain>
    </source>
</reference>
<keyword evidence="15" id="KW-0539">Nucleus</keyword>
<dbReference type="SUPFAM" id="SSF57701">
    <property type="entry name" value="Zn2/Cys6 DNA-binding domain"/>
    <property type="match status" value="1"/>
</dbReference>
<dbReference type="GO" id="GO:0003677">
    <property type="term" value="F:DNA binding"/>
    <property type="evidence" value="ECO:0007669"/>
    <property type="project" value="UniProtKB-KW"/>
</dbReference>
<dbReference type="GO" id="GO:0140359">
    <property type="term" value="F:ABC-type transporter activity"/>
    <property type="evidence" value="ECO:0007669"/>
    <property type="project" value="InterPro"/>
</dbReference>
<evidence type="ECO:0000256" key="14">
    <source>
        <dbReference type="ARBA" id="ARBA00023180"/>
    </source>
</evidence>
<keyword evidence="10" id="KW-0805">Transcription regulation</keyword>
<dbReference type="SMART" id="SM00066">
    <property type="entry name" value="GAL4"/>
    <property type="match status" value="1"/>
</dbReference>
<evidence type="ECO:0000259" key="18">
    <source>
        <dbReference type="PROSITE" id="PS50048"/>
    </source>
</evidence>
<dbReference type="Gene3D" id="1.20.1560.10">
    <property type="entry name" value="ABC transporter type 1, transmembrane domain"/>
    <property type="match status" value="2"/>
</dbReference>
<feature type="compositionally biased region" description="Basic and acidic residues" evidence="16">
    <location>
        <begin position="1084"/>
        <end position="1093"/>
    </location>
</feature>
<evidence type="ECO:0000256" key="4">
    <source>
        <dbReference type="ARBA" id="ARBA00022475"/>
    </source>
</evidence>
<evidence type="ECO:0000256" key="13">
    <source>
        <dbReference type="ARBA" id="ARBA00023163"/>
    </source>
</evidence>
<dbReference type="InterPro" id="IPR027417">
    <property type="entry name" value="P-loop_NTPase"/>
</dbReference>
<comment type="caution">
    <text evidence="21">The sequence shown here is derived from an EMBL/GenBank/DDBJ whole genome shotgun (WGS) entry which is preliminary data.</text>
</comment>
<dbReference type="PANTHER" id="PTHR24223">
    <property type="entry name" value="ATP-BINDING CASSETTE SUB-FAMILY C"/>
    <property type="match status" value="1"/>
</dbReference>
<dbReference type="InterPro" id="IPR017871">
    <property type="entry name" value="ABC_transporter-like_CS"/>
</dbReference>
<evidence type="ECO:0000256" key="5">
    <source>
        <dbReference type="ARBA" id="ARBA00022692"/>
    </source>
</evidence>
<accession>V5HXH6</accession>
<feature type="region of interest" description="Disordered" evidence="16">
    <location>
        <begin position="1074"/>
        <end position="1166"/>
    </location>
</feature>
<evidence type="ECO:0000256" key="8">
    <source>
        <dbReference type="ARBA" id="ARBA00022840"/>
    </source>
</evidence>
<dbReference type="GO" id="GO:0008270">
    <property type="term" value="F:zinc ion binding"/>
    <property type="evidence" value="ECO:0007669"/>
    <property type="project" value="InterPro"/>
</dbReference>
<dbReference type="CDD" id="cd03250">
    <property type="entry name" value="ABCC_MRP_domain1"/>
    <property type="match status" value="1"/>
</dbReference>
<evidence type="ECO:0000256" key="7">
    <source>
        <dbReference type="ARBA" id="ARBA00022741"/>
    </source>
</evidence>
<evidence type="ECO:0000256" key="10">
    <source>
        <dbReference type="ARBA" id="ARBA00023015"/>
    </source>
</evidence>
<dbReference type="PROSITE" id="PS50893">
    <property type="entry name" value="ABC_TRANSPORTER_2"/>
    <property type="match status" value="2"/>
</dbReference>
<feature type="compositionally biased region" description="Low complexity" evidence="16">
    <location>
        <begin position="1103"/>
        <end position="1115"/>
    </location>
</feature>
<evidence type="ECO:0000313" key="22">
    <source>
        <dbReference type="Proteomes" id="UP000018001"/>
    </source>
</evidence>
<dbReference type="FunFam" id="1.20.1560.10:FF:000013">
    <property type="entry name" value="ABC transporter C family member 2"/>
    <property type="match status" value="1"/>
</dbReference>
<feature type="transmembrane region" description="Helical" evidence="17">
    <location>
        <begin position="419"/>
        <end position="439"/>
    </location>
</feature>
<dbReference type="Pfam" id="PF00172">
    <property type="entry name" value="Zn_clus"/>
    <property type="match status" value="1"/>
</dbReference>
<keyword evidence="12 17" id="KW-0472">Membrane</keyword>
<dbReference type="Proteomes" id="UP000018001">
    <property type="component" value="Unassembled WGS sequence"/>
</dbReference>
<dbReference type="SMART" id="SM00382">
    <property type="entry name" value="AAA"/>
    <property type="match status" value="2"/>
</dbReference>
<dbReference type="GO" id="GO:0005737">
    <property type="term" value="C:cytoplasm"/>
    <property type="evidence" value="ECO:0007669"/>
    <property type="project" value="UniProtKB-ARBA"/>
</dbReference>
<dbReference type="PANTHER" id="PTHR24223:SF464">
    <property type="entry name" value="ABC-TYPE TRANSPORTER CICA"/>
    <property type="match status" value="1"/>
</dbReference>
<dbReference type="CDD" id="cd18604">
    <property type="entry name" value="ABC_6TM_VMR1_D2_like"/>
    <property type="match status" value="1"/>
</dbReference>
<evidence type="ECO:0000256" key="3">
    <source>
        <dbReference type="ARBA" id="ARBA00022448"/>
    </source>
</evidence>
<keyword evidence="9 17" id="KW-1133">Transmembrane helix</keyword>
<feature type="compositionally biased region" description="Acidic residues" evidence="16">
    <location>
        <begin position="1698"/>
        <end position="1709"/>
    </location>
</feature>
<feature type="region of interest" description="Disordered" evidence="16">
    <location>
        <begin position="1698"/>
        <end position="1735"/>
    </location>
</feature>
<dbReference type="Pfam" id="PF11951">
    <property type="entry name" value="Fungal_trans_2"/>
    <property type="match status" value="1"/>
</dbReference>
<dbReference type="InterPro" id="IPR003439">
    <property type="entry name" value="ABC_transporter-like_ATP-bd"/>
</dbReference>
<dbReference type="OrthoDB" id="5126878at2759"/>
<dbReference type="GO" id="GO:0005524">
    <property type="term" value="F:ATP binding"/>
    <property type="evidence" value="ECO:0007669"/>
    <property type="project" value="UniProtKB-KW"/>
</dbReference>
<dbReference type="InterPro" id="IPR036864">
    <property type="entry name" value="Zn2-C6_fun-type_DNA-bd_sf"/>
</dbReference>
<evidence type="ECO:0000256" key="1">
    <source>
        <dbReference type="ARBA" id="ARBA00004651"/>
    </source>
</evidence>
<dbReference type="Pfam" id="PF00005">
    <property type="entry name" value="ABC_tran"/>
    <property type="match status" value="2"/>
</dbReference>
<dbReference type="PROSITE" id="PS00211">
    <property type="entry name" value="ABC_TRANSPORTER_1"/>
    <property type="match status" value="2"/>
</dbReference>
<feature type="domain" description="Zn(2)-C6 fungal-type" evidence="18">
    <location>
        <begin position="1026"/>
        <end position="1054"/>
    </location>
</feature>
<evidence type="ECO:0000313" key="21">
    <source>
        <dbReference type="EMBL" id="GAD94600.1"/>
    </source>
</evidence>
<comment type="similarity">
    <text evidence="2">Belongs to the ABC transporter superfamily. ABCC family. Conjugate transporter (TC 3.A.1.208) subfamily.</text>
</comment>
<dbReference type="GO" id="GO:0000981">
    <property type="term" value="F:DNA-binding transcription factor activity, RNA polymerase II-specific"/>
    <property type="evidence" value="ECO:0007669"/>
    <property type="project" value="InterPro"/>
</dbReference>
<keyword evidence="14" id="KW-0325">Glycoprotein</keyword>
<evidence type="ECO:0000256" key="9">
    <source>
        <dbReference type="ARBA" id="ARBA00022989"/>
    </source>
</evidence>
<dbReference type="PROSITE" id="PS00463">
    <property type="entry name" value="ZN2_CY6_FUNGAL_1"/>
    <property type="match status" value="1"/>
</dbReference>
<organism evidence="21 22">
    <name type="scientific">Byssochlamys spectabilis (strain No. 5 / NBRC 109023)</name>
    <name type="common">Paecilomyces variotii</name>
    <dbReference type="NCBI Taxonomy" id="1356009"/>
    <lineage>
        <taxon>Eukaryota</taxon>
        <taxon>Fungi</taxon>
        <taxon>Dikarya</taxon>
        <taxon>Ascomycota</taxon>
        <taxon>Pezizomycotina</taxon>
        <taxon>Eurotiomycetes</taxon>
        <taxon>Eurotiomycetidae</taxon>
        <taxon>Eurotiales</taxon>
        <taxon>Thermoascaceae</taxon>
        <taxon>Paecilomyces</taxon>
    </lineage>
</organism>
<evidence type="ECO:0000256" key="11">
    <source>
        <dbReference type="ARBA" id="ARBA00023125"/>
    </source>
</evidence>
<evidence type="ECO:0000256" key="6">
    <source>
        <dbReference type="ARBA" id="ARBA00022737"/>
    </source>
</evidence>
<keyword evidence="8" id="KW-0067">ATP-binding</keyword>
<feature type="compositionally biased region" description="Basic and acidic residues" evidence="16">
    <location>
        <begin position="1726"/>
        <end position="1735"/>
    </location>
</feature>
<comment type="subcellular location">
    <subcellularLocation>
        <location evidence="1">Cell membrane</location>
        <topology evidence="1">Multi-pass membrane protein</topology>
    </subcellularLocation>
</comment>
<keyword evidence="5 17" id="KW-0812">Transmembrane</keyword>
<dbReference type="Gene3D" id="3.40.50.300">
    <property type="entry name" value="P-loop containing nucleotide triphosphate hydrolases"/>
    <property type="match status" value="2"/>
</dbReference>
<dbReference type="GO" id="GO:0016887">
    <property type="term" value="F:ATP hydrolysis activity"/>
    <property type="evidence" value="ECO:0007669"/>
    <property type="project" value="InterPro"/>
</dbReference>
<keyword evidence="22" id="KW-1185">Reference proteome</keyword>
<feature type="domain" description="ABC transporter" evidence="19">
    <location>
        <begin position="742"/>
        <end position="969"/>
    </location>
</feature>
<feature type="region of interest" description="Disordered" evidence="16">
    <location>
        <begin position="988"/>
        <end position="1018"/>
    </location>
</feature>
<dbReference type="InterPro" id="IPR003593">
    <property type="entry name" value="AAA+_ATPase"/>
</dbReference>
<feature type="transmembrane region" description="Helical" evidence="17">
    <location>
        <begin position="64"/>
        <end position="84"/>
    </location>
</feature>
<dbReference type="Pfam" id="PF00664">
    <property type="entry name" value="ABC_membrane"/>
    <property type="match status" value="1"/>
</dbReference>
<dbReference type="FunFam" id="3.40.50.300:FF:002145">
    <property type="entry name" value="ABC transporter (MsbA subfamily)"/>
    <property type="match status" value="1"/>
</dbReference>
<dbReference type="Gene3D" id="4.10.240.10">
    <property type="entry name" value="Zn(2)-C6 fungal-type DNA-binding domain"/>
    <property type="match status" value="1"/>
</dbReference>
<keyword evidence="11" id="KW-0238">DNA-binding</keyword>
<name>V5HXH6_BYSSN</name>
<feature type="transmembrane region" description="Helical" evidence="17">
    <location>
        <begin position="29"/>
        <end position="52"/>
    </location>
</feature>
<dbReference type="InterPro" id="IPR021858">
    <property type="entry name" value="Fun_TF"/>
</dbReference>
<proteinExistence type="inferred from homology"/>
<dbReference type="InterPro" id="IPR050173">
    <property type="entry name" value="ABC_transporter_C-like"/>
</dbReference>
<dbReference type="GO" id="GO:0005886">
    <property type="term" value="C:plasma membrane"/>
    <property type="evidence" value="ECO:0007669"/>
    <property type="project" value="UniProtKB-SubCell"/>
</dbReference>
<dbReference type="InterPro" id="IPR001138">
    <property type="entry name" value="Zn2Cys6_DnaBD"/>
</dbReference>
<sequence>MLGRAQAFITGILEKRAKELRALWKKAEVVVTSETISTACTFVALVLCLGLYTTMSKERLEADVAFTVIAIFNIIKSMLSLAVLGTGQYAQAAVSFNRLCEFLDREDLPARSPYPTSTNLSRNSIGFEGAGFGVLNADGSSRMLLRNLNVEFVKRGINVVNGPLGSGKSFLLQSLLSEQRQYEGVVKLRDAPFEPVAYASQNPWFPNGTIRDNILFGSPLIRERYKHVLKVCSLELDLAEFEEGDLKDVGGDGSALSGGQRQRIALARALYSNANTVILDDVLSALDSTTATSIVDNCILGPLMKDRTLILVTDNAKCLEKAHLIVQMDDGTIKEVVRKTENDSSLSDRAEAAFLALAIPAAPETPPRPIGTPAENAIELTSPRSSNGGKRKPIILDSNRRGLLGTSYVFRYIRSLGRWPFVILTLVTMTVAQAMDVILPGWLSYWTLATFCAPPGTSAGFYLGIFSGLGVAQLALLAASLLLLYRGALRVSRDKHFKLLATVFGASYTWIVNTPAGEVINRFSTDMTSLDDTLMRSLRPVLETYLSIGLRILTVTSMVPIFVLPAVILTGLGIYTGYRYRFASTAVKRLYAASLSPLHHSIAETASGLVTIRAYRAERTLQDRFSSQVEYHVRSWEAVSDLQRWLAVRMDLYASLICFSAAVLAYLRPGLNPSFMGLGLTLTTGLCTSLMYLVYLSSLLEVEMNSVQRIDEYIEDVPRDPRETSLNDTAADDWPTQGDIDVQHLTVGYSLDSKKVLEDVSFHAPPGTRVAVVGRTGSGKSSLALSLLRLTTKFSGTICVDGVDIASLPAELVRQRVSLIPQDPALFNGSLRFNLDLSGTVSGEHLQSVLDAVVGTHQWTLDDTVELNGQNYSQGERQLIALARAVVNRSKVVIIDEATASLDQASEARIQTVLRDQFRGCTILAIAHRLDSIVDFDQVLVLDHGRVAQRGHPQTLIEREEGLFYEAYAQQARRTALNVHLNAIGLPSMTDTKKEPEKETDKEKDKGKDKQKPVRKRNVVSRGRTGCLTCRRRRLKCDEAKPACYTCTRLNLKCEGYAQRISFKDQTDLVVERAKGKPTKKRKVSEPSIKEEDNTTDSLHQPSDSASAAEKSSASPPTVSSITFDSPIVFAGEPSHSRRSDLERIQDDSQQQSASSTPDRVLGDPLASFDSLLSSTTGPSGDSMILSDVTIGPSFTGDFITDNGEGSSSSEWLEHEREGLLDQQYQTGFAQPSSDTHSGFTRDSPSSEVAFSATYGTPPSISLVPSSPSRPLPNAFLSLCGAYEFPEDVAYYEYSAGHFQSLSRVLPLSELFRSEPVSPHVYNAALALAALNLSSMEDYSKNPVVLRQHAFQHSLKAVQGIREALSSPDQSKALRTPKNIDTGLSLFATIILLANFELQRGSLFSWRSHMRGAASCLGIWHKDMAQRPAGMLLVKAFARMALLLRLYNEDYSVTTPDVMPPRLSTWLNSLLAGSSELQDQLLLLVEEWTQIEIKYREQPELGDQWIAFSDDFLSRLEEWRKEIPPSDLPVESNGPGGVSVYAPSQPSADSFGFIYVPALCFPNSADPCTAAVNYATYLCLGMRARTRYSVEVGKIVPPDSDETALMICRVAAGISPVSFGQSYTYAYGMLPSVVGAARWSTNPGLKAWVRDYLTKYKSNREGIWNVSHSIRLLDHMDREYAKRGATGWEMVAVRVLDEPTDPSPDLEENDSSKPFRIVMRGRTRQGRSEDVVEVS</sequence>
<feature type="transmembrane region" description="Helical" evidence="17">
    <location>
        <begin position="652"/>
        <end position="669"/>
    </location>
</feature>
<keyword evidence="4" id="KW-1003">Cell membrane</keyword>
<dbReference type="PROSITE" id="PS50048">
    <property type="entry name" value="ZN2_CY6_FUNGAL_2"/>
    <property type="match status" value="1"/>
</dbReference>
<keyword evidence="13" id="KW-0804">Transcription</keyword>
<feature type="domain" description="ABC transmembrane type-1" evidence="20">
    <location>
        <begin position="423"/>
        <end position="701"/>
    </location>
</feature>
<evidence type="ECO:0000256" key="12">
    <source>
        <dbReference type="ARBA" id="ARBA00023136"/>
    </source>
</evidence>
<evidence type="ECO:0000256" key="16">
    <source>
        <dbReference type="SAM" id="MobiDB-lite"/>
    </source>
</evidence>
<feature type="compositionally biased region" description="Basic and acidic residues" evidence="16">
    <location>
        <begin position="1135"/>
        <end position="1147"/>
    </location>
</feature>
<dbReference type="EMBL" id="BAUL01000096">
    <property type="protein sequence ID" value="GAD94600.1"/>
    <property type="molecule type" value="Genomic_DNA"/>
</dbReference>
<keyword evidence="3" id="KW-0813">Transport</keyword>
<evidence type="ECO:0000256" key="2">
    <source>
        <dbReference type="ARBA" id="ARBA00009726"/>
    </source>
</evidence>
<dbReference type="InterPro" id="IPR036640">
    <property type="entry name" value="ABC1_TM_sf"/>
</dbReference>
<protein>
    <submittedName>
        <fullName evidence="21">ABC transporter</fullName>
    </submittedName>
</protein>
<dbReference type="CDD" id="cd00067">
    <property type="entry name" value="GAL4"/>
    <property type="match status" value="1"/>
</dbReference>
<dbReference type="eggNOG" id="KOG0054">
    <property type="taxonomic scope" value="Eukaryota"/>
</dbReference>
<evidence type="ECO:0000256" key="17">
    <source>
        <dbReference type="SAM" id="Phobius"/>
    </source>
</evidence>
<keyword evidence="7" id="KW-0547">Nucleotide-binding</keyword>
<dbReference type="PROSITE" id="PS50929">
    <property type="entry name" value="ABC_TM1F"/>
    <property type="match status" value="1"/>
</dbReference>